<dbReference type="PROSITE" id="PS50893">
    <property type="entry name" value="ABC_TRANSPORTER_2"/>
    <property type="match status" value="1"/>
</dbReference>
<dbReference type="AlphaFoldDB" id="I3IR59"/>
<dbReference type="Pfam" id="PF00005">
    <property type="entry name" value="ABC_tran"/>
    <property type="match status" value="1"/>
</dbReference>
<name>I3IR59_9BACT</name>
<dbReference type="PANTHER" id="PTHR43335">
    <property type="entry name" value="ABC TRANSPORTER, ATP-BINDING PROTEIN"/>
    <property type="match status" value="1"/>
</dbReference>
<comment type="caution">
    <text evidence="6">The sequence shown here is derived from an EMBL/GenBank/DDBJ whole genome shotgun (WGS) entry which is preliminary data.</text>
</comment>
<accession>I3IR59</accession>
<protein>
    <submittedName>
        <fullName evidence="6">ABC transporter ATP-binding component</fullName>
    </submittedName>
</protein>
<dbReference type="SMART" id="SM00382">
    <property type="entry name" value="AAA"/>
    <property type="match status" value="1"/>
</dbReference>
<dbReference type="InterPro" id="IPR003439">
    <property type="entry name" value="ABC_transporter-like_ATP-bd"/>
</dbReference>
<dbReference type="Gene3D" id="3.40.50.300">
    <property type="entry name" value="P-loop containing nucleotide triphosphate hydrolases"/>
    <property type="match status" value="1"/>
</dbReference>
<dbReference type="eggNOG" id="COG1131">
    <property type="taxonomic scope" value="Bacteria"/>
</dbReference>
<dbReference type="CDD" id="cd03230">
    <property type="entry name" value="ABC_DR_subfamily_A"/>
    <property type="match status" value="1"/>
</dbReference>
<evidence type="ECO:0000256" key="4">
    <source>
        <dbReference type="ARBA" id="ARBA00022840"/>
    </source>
</evidence>
<keyword evidence="4 6" id="KW-0067">ATP-binding</keyword>
<evidence type="ECO:0000256" key="1">
    <source>
        <dbReference type="ARBA" id="ARBA00005417"/>
    </source>
</evidence>
<gene>
    <name evidence="6" type="ORF">KSU1_D0895</name>
</gene>
<dbReference type="STRING" id="247490.KSU1_D0895"/>
<evidence type="ECO:0000256" key="2">
    <source>
        <dbReference type="ARBA" id="ARBA00022448"/>
    </source>
</evidence>
<dbReference type="PROSITE" id="PS00211">
    <property type="entry name" value="ABC_TRANSPORTER_1"/>
    <property type="match status" value="1"/>
</dbReference>
<evidence type="ECO:0000259" key="5">
    <source>
        <dbReference type="PROSITE" id="PS50893"/>
    </source>
</evidence>
<organism evidence="6 7">
    <name type="scientific">Candidatus Jettenia caeni</name>
    <dbReference type="NCBI Taxonomy" id="247490"/>
    <lineage>
        <taxon>Bacteria</taxon>
        <taxon>Pseudomonadati</taxon>
        <taxon>Planctomycetota</taxon>
        <taxon>Candidatus Brocadiia</taxon>
        <taxon>Candidatus Brocadiales</taxon>
        <taxon>Candidatus Brocadiaceae</taxon>
        <taxon>Candidatus Jettenia</taxon>
    </lineage>
</organism>
<evidence type="ECO:0000256" key="3">
    <source>
        <dbReference type="ARBA" id="ARBA00022741"/>
    </source>
</evidence>
<dbReference type="Proteomes" id="UP000002985">
    <property type="component" value="Unassembled WGS sequence"/>
</dbReference>
<dbReference type="OrthoDB" id="9804819at2"/>
<comment type="similarity">
    <text evidence="1">Belongs to the ABC transporter superfamily.</text>
</comment>
<evidence type="ECO:0000313" key="6">
    <source>
        <dbReference type="EMBL" id="GAB64204.1"/>
    </source>
</evidence>
<evidence type="ECO:0000313" key="7">
    <source>
        <dbReference type="Proteomes" id="UP000002985"/>
    </source>
</evidence>
<dbReference type="GO" id="GO:0016887">
    <property type="term" value="F:ATP hydrolysis activity"/>
    <property type="evidence" value="ECO:0007669"/>
    <property type="project" value="InterPro"/>
</dbReference>
<keyword evidence="2" id="KW-0813">Transport</keyword>
<reference evidence="6 7" key="1">
    <citation type="journal article" date="2012" name="FEBS Lett.">
        <title>Anammox organism KSU-1 expresses a NirK-type copper-containing nitrite reductase instead of a NirS-type with cytochrome cd1.</title>
        <authorList>
            <person name="Hira D."/>
            <person name="Toh H."/>
            <person name="Migita C.T."/>
            <person name="Okubo H."/>
            <person name="Nishiyama T."/>
            <person name="Hattori M."/>
            <person name="Furukawa K."/>
            <person name="Fujii T."/>
        </authorList>
    </citation>
    <scope>NUCLEOTIDE SEQUENCE [LARGE SCALE GENOMIC DNA]</scope>
</reference>
<dbReference type="PANTHER" id="PTHR43335:SF4">
    <property type="entry name" value="ABC TRANSPORTER, ATP-BINDING PROTEIN"/>
    <property type="match status" value="1"/>
</dbReference>
<keyword evidence="3" id="KW-0547">Nucleotide-binding</keyword>
<dbReference type="InterPro" id="IPR027417">
    <property type="entry name" value="P-loop_NTPase"/>
</dbReference>
<dbReference type="InterPro" id="IPR017871">
    <property type="entry name" value="ABC_transporter-like_CS"/>
</dbReference>
<feature type="domain" description="ABC transporter" evidence="5">
    <location>
        <begin position="8"/>
        <end position="242"/>
    </location>
</feature>
<dbReference type="GO" id="GO:0005524">
    <property type="term" value="F:ATP binding"/>
    <property type="evidence" value="ECO:0007669"/>
    <property type="project" value="UniProtKB-KW"/>
</dbReference>
<sequence>MIANNYVVEINNLTKVYRKMFSTQEIKAVDNLSFYIRRGEVCGFLGPNGAGKTTTIMLLMGFLKPTSGTISLLGQKSTHVGVKERIGFLPEESYFYKFFNADEILDYYGSLFRMDAKVKRRRIDELIEIVGLKEARKRRIREYSKGMQRRIGIAQALINDPEFIILDEPTSGLDPIGTRQVKDLIKNLKQAGKTILMSSHLLADVQGVCDRIILLHQGKLIVEGPTQEILSKKGCIRIEVQDTNGRVREQISEFAERNGLKITSVGTSNITLEEFFVKSIKTAGDGYGEHRE</sequence>
<dbReference type="InterPro" id="IPR003593">
    <property type="entry name" value="AAA+_ATPase"/>
</dbReference>
<dbReference type="SUPFAM" id="SSF52540">
    <property type="entry name" value="P-loop containing nucleoside triphosphate hydrolases"/>
    <property type="match status" value="1"/>
</dbReference>
<proteinExistence type="inferred from homology"/>
<keyword evidence="7" id="KW-1185">Reference proteome</keyword>
<dbReference type="EMBL" id="BAFH01000004">
    <property type="protein sequence ID" value="GAB64204.1"/>
    <property type="molecule type" value="Genomic_DNA"/>
</dbReference>